<evidence type="ECO:0000259" key="7">
    <source>
        <dbReference type="Pfam" id="PF02687"/>
    </source>
</evidence>
<feature type="transmembrane region" description="Helical" evidence="6">
    <location>
        <begin position="793"/>
        <end position="823"/>
    </location>
</feature>
<dbReference type="AlphaFoldDB" id="A0A2S6N2D1"/>
<proteinExistence type="predicted"/>
<feature type="transmembrane region" description="Helical" evidence="6">
    <location>
        <begin position="457"/>
        <end position="481"/>
    </location>
</feature>
<keyword evidence="2" id="KW-1003">Cell membrane</keyword>
<feature type="transmembrane region" description="Helical" evidence="6">
    <location>
        <begin position="50"/>
        <end position="69"/>
    </location>
</feature>
<feature type="transmembrane region" description="Helical" evidence="6">
    <location>
        <begin position="385"/>
        <end position="404"/>
    </location>
</feature>
<feature type="transmembrane region" description="Helical" evidence="6">
    <location>
        <begin position="835"/>
        <end position="862"/>
    </location>
</feature>
<evidence type="ECO:0000256" key="1">
    <source>
        <dbReference type="ARBA" id="ARBA00004651"/>
    </source>
</evidence>
<sequence>MTRIWRGAAGASSACAMAPLNPTPRGTCRMLNRALLRFALRDLRGGLRSFGVFIACLAIGVMALAAVAATSRAMRDGLAGQGAVIIGGDLSFSRAQGSPADEHRAFLASQGGLSEVVILRSMARREDSSHATLVEMKSVDAAYPLTGEMRTEPQAPLSELLAPRDKGFGVVIDPQLGARLSLGLGDSFFIGDAKFVIAAWLRREPDAMGAFSLAPHVLLSANALAASGLKKPGSLTRASLRLSLPGADDARVEAVKKAFLARFPDSGYEIRTRADPSPQLSRSIERVAQFITLIGLTALVCGGIGVANSVRALIDRKRKTLAIMKALGASGGEAAGFVLIQAMIVAFGAAFFGAALGLALPALLLTGFADTLPFPITPAIHPGDAAYAVGFGLLIALTFAAPPLEEARTLPVTRLLREDAMRTGGRPSRRGLALGVVGGAALFGLALLTSGDAMLTAQFGLGVLASFGLLYAIARLVMALARRAPHVGSVSLRLAVANLHRPGALTPSFLLSLGLGVTLLTALTAVEHNLRAEIGDSLPKDSPSYFFVDVQRAEAEDFERFLHAEAPGAKIVSAPMLRGRITRIKGVPAEQVTPGDKARWALEGDRGITFATTLPPGSRLVAGEFWAPDYNGPPLVSMETEVARGLGLSVGDEIAVNVMGRAVTAKVANLRKVNWRSFGINFVLVFSPNVFEGAPFTSLMTLTPPEKPSPAREAALLGAAAQKFPSVVGVSLRETLATLDDILGKLVVATRVAASLAFIVSALVLAGALAAGQRARLYEAVILKTLGATRGKLLAALALEFSLLGAITAAFGLLAGGLAAWLVTVKLLDAPFALFPAQAALVAGGATLFAIVAGLLGTARALGEKPARWLRQE</sequence>
<evidence type="ECO:0000256" key="3">
    <source>
        <dbReference type="ARBA" id="ARBA00022692"/>
    </source>
</evidence>
<dbReference type="Proteomes" id="UP000239089">
    <property type="component" value="Unassembled WGS sequence"/>
</dbReference>
<evidence type="ECO:0000313" key="8">
    <source>
        <dbReference type="EMBL" id="PPQ28784.1"/>
    </source>
</evidence>
<keyword evidence="9" id="KW-1185">Reference proteome</keyword>
<feature type="domain" description="ABC3 transporter permease C-terminal" evidence="7">
    <location>
        <begin position="752"/>
        <end position="864"/>
    </location>
</feature>
<comment type="caution">
    <text evidence="8">The sequence shown here is derived from an EMBL/GenBank/DDBJ whole genome shotgun (WGS) entry which is preliminary data.</text>
</comment>
<dbReference type="GO" id="GO:0005886">
    <property type="term" value="C:plasma membrane"/>
    <property type="evidence" value="ECO:0007669"/>
    <property type="project" value="UniProtKB-SubCell"/>
</dbReference>
<evidence type="ECO:0000256" key="6">
    <source>
        <dbReference type="SAM" id="Phobius"/>
    </source>
</evidence>
<comment type="subcellular location">
    <subcellularLocation>
        <location evidence="1">Cell membrane</location>
        <topology evidence="1">Multi-pass membrane protein</topology>
    </subcellularLocation>
</comment>
<feature type="transmembrane region" description="Helical" evidence="6">
    <location>
        <begin position="335"/>
        <end position="365"/>
    </location>
</feature>
<feature type="transmembrane region" description="Helical" evidence="6">
    <location>
        <begin position="431"/>
        <end position="451"/>
    </location>
</feature>
<organism evidence="8 9">
    <name type="scientific">Rhodoblastus sphagnicola</name>
    <dbReference type="NCBI Taxonomy" id="333368"/>
    <lineage>
        <taxon>Bacteria</taxon>
        <taxon>Pseudomonadati</taxon>
        <taxon>Pseudomonadota</taxon>
        <taxon>Alphaproteobacteria</taxon>
        <taxon>Hyphomicrobiales</taxon>
        <taxon>Rhodoblastaceae</taxon>
        <taxon>Rhodoblastus</taxon>
    </lineage>
</organism>
<dbReference type="PANTHER" id="PTHR30287:SF1">
    <property type="entry name" value="INNER MEMBRANE PROTEIN"/>
    <property type="match status" value="1"/>
</dbReference>
<protein>
    <recommendedName>
        <fullName evidence="7">ABC3 transporter permease C-terminal domain-containing protein</fullName>
    </recommendedName>
</protein>
<dbReference type="InterPro" id="IPR003838">
    <property type="entry name" value="ABC3_permease_C"/>
</dbReference>
<reference evidence="8 9" key="1">
    <citation type="journal article" date="2018" name="Arch. Microbiol.">
        <title>New insights into the metabolic potential of the phototrophic purple bacterium Rhodopila globiformis DSM 161(T) from its draft genome sequence and evidence for a vanadium-dependent nitrogenase.</title>
        <authorList>
            <person name="Imhoff J.F."/>
            <person name="Rahn T."/>
            <person name="Kunzel S."/>
            <person name="Neulinger S.C."/>
        </authorList>
    </citation>
    <scope>NUCLEOTIDE SEQUENCE [LARGE SCALE GENOMIC DNA]</scope>
    <source>
        <strain evidence="8 9">DSM 16996</strain>
    </source>
</reference>
<keyword evidence="3 6" id="KW-0812">Transmembrane</keyword>
<accession>A0A2S6N2D1</accession>
<evidence type="ECO:0000313" key="9">
    <source>
        <dbReference type="Proteomes" id="UP000239089"/>
    </source>
</evidence>
<feature type="transmembrane region" description="Helical" evidence="6">
    <location>
        <begin position="290"/>
        <end position="314"/>
    </location>
</feature>
<keyword evidence="4 6" id="KW-1133">Transmembrane helix</keyword>
<evidence type="ECO:0000256" key="5">
    <source>
        <dbReference type="ARBA" id="ARBA00023136"/>
    </source>
</evidence>
<feature type="transmembrane region" description="Helical" evidence="6">
    <location>
        <begin position="752"/>
        <end position="772"/>
    </location>
</feature>
<evidence type="ECO:0000256" key="4">
    <source>
        <dbReference type="ARBA" id="ARBA00022989"/>
    </source>
</evidence>
<feature type="domain" description="ABC3 transporter permease C-terminal" evidence="7">
    <location>
        <begin position="294"/>
        <end position="410"/>
    </location>
</feature>
<dbReference type="PANTHER" id="PTHR30287">
    <property type="entry name" value="MEMBRANE COMPONENT OF PREDICTED ABC SUPERFAMILY METABOLITE UPTAKE TRANSPORTER"/>
    <property type="match status" value="1"/>
</dbReference>
<dbReference type="Pfam" id="PF02687">
    <property type="entry name" value="FtsX"/>
    <property type="match status" value="2"/>
</dbReference>
<name>A0A2S6N2D1_9HYPH</name>
<keyword evidence="5 6" id="KW-0472">Membrane</keyword>
<gene>
    <name evidence="8" type="ORF">CCR94_17005</name>
</gene>
<evidence type="ECO:0000256" key="2">
    <source>
        <dbReference type="ARBA" id="ARBA00022475"/>
    </source>
</evidence>
<dbReference type="InterPro" id="IPR038766">
    <property type="entry name" value="Membrane_comp_ABC_pdt"/>
</dbReference>
<dbReference type="EMBL" id="NHSJ01000103">
    <property type="protein sequence ID" value="PPQ28784.1"/>
    <property type="molecule type" value="Genomic_DNA"/>
</dbReference>